<dbReference type="OrthoDB" id="343553at2759"/>
<reference evidence="3" key="1">
    <citation type="submission" date="2022-10" db="EMBL/GenBank/DDBJ databases">
        <title>Adaptive evolution leads to modifications in subtelomeric GC content in a zoonotic Cryptosporidium species.</title>
        <authorList>
            <person name="Li J."/>
            <person name="Feng Y."/>
            <person name="Xiao L."/>
        </authorList>
    </citation>
    <scope>NUCLEOTIDE SEQUENCE</scope>
    <source>
        <strain evidence="3">33844</strain>
    </source>
</reference>
<evidence type="ECO:0000256" key="1">
    <source>
        <dbReference type="SAM" id="Coils"/>
    </source>
</evidence>
<keyword evidence="2" id="KW-0812">Transmembrane</keyword>
<keyword evidence="2" id="KW-0472">Membrane</keyword>
<proteinExistence type="predicted"/>
<dbReference type="AlphaFoldDB" id="A0A9D5HXA4"/>
<name>A0A9D5HXA4_9CRYT</name>
<dbReference type="EMBL" id="JAPCXC010000118">
    <property type="protein sequence ID" value="KAJ1604840.1"/>
    <property type="molecule type" value="Genomic_DNA"/>
</dbReference>
<protein>
    <submittedName>
        <fullName evidence="3">Uncharacterized protein</fullName>
    </submittedName>
</protein>
<keyword evidence="2" id="KW-1133">Transmembrane helix</keyword>
<organism evidence="3">
    <name type="scientific">Cryptosporidium canis</name>
    <dbReference type="NCBI Taxonomy" id="195482"/>
    <lineage>
        <taxon>Eukaryota</taxon>
        <taxon>Sar</taxon>
        <taxon>Alveolata</taxon>
        <taxon>Apicomplexa</taxon>
        <taxon>Conoidasida</taxon>
        <taxon>Coccidia</taxon>
        <taxon>Eucoccidiorida</taxon>
        <taxon>Eimeriorina</taxon>
        <taxon>Cryptosporidiidae</taxon>
        <taxon>Cryptosporidium</taxon>
    </lineage>
</organism>
<dbReference type="Proteomes" id="UP001067231">
    <property type="component" value="Unassembled WGS sequence"/>
</dbReference>
<accession>A0A9D5HXA4</accession>
<sequence length="96" mass="11290">MNTFNFVRLIFVFAIIAFFGNFQQTQDGISTSMLEQSFVRLKLRKPLNGKERKELEKQVKILEGKITEAELKGDKEKVKMLQRKIDDAKKRIQDKK</sequence>
<evidence type="ECO:0000313" key="3">
    <source>
        <dbReference type="EMBL" id="KAJ1604840.1"/>
    </source>
</evidence>
<feature type="transmembrane region" description="Helical" evidence="2">
    <location>
        <begin position="6"/>
        <end position="23"/>
    </location>
</feature>
<evidence type="ECO:0000256" key="2">
    <source>
        <dbReference type="SAM" id="Phobius"/>
    </source>
</evidence>
<feature type="coiled-coil region" evidence="1">
    <location>
        <begin position="52"/>
        <end position="91"/>
    </location>
</feature>
<gene>
    <name evidence="3" type="ORF">OJ253_3457</name>
</gene>
<keyword evidence="1" id="KW-0175">Coiled coil</keyword>
<comment type="caution">
    <text evidence="3">The sequence shown here is derived from an EMBL/GenBank/DDBJ whole genome shotgun (WGS) entry which is preliminary data.</text>
</comment>